<evidence type="ECO:0000313" key="2">
    <source>
        <dbReference type="Proteomes" id="UP001197093"/>
    </source>
</evidence>
<dbReference type="EMBL" id="JAHCVI010000001">
    <property type="protein sequence ID" value="KAG7294289.1"/>
    <property type="molecule type" value="Genomic_DNA"/>
</dbReference>
<reference evidence="1" key="1">
    <citation type="submission" date="2023-02" db="EMBL/GenBank/DDBJ databases">
        <authorList>
            <person name="Palmer J.M."/>
        </authorList>
    </citation>
    <scope>NUCLEOTIDE SEQUENCE</scope>
    <source>
        <strain evidence="1">FW57</strain>
    </source>
</reference>
<organism evidence="1 2">
    <name type="scientific">Staphylotrichum longicolle</name>
    <dbReference type="NCBI Taxonomy" id="669026"/>
    <lineage>
        <taxon>Eukaryota</taxon>
        <taxon>Fungi</taxon>
        <taxon>Dikarya</taxon>
        <taxon>Ascomycota</taxon>
        <taxon>Pezizomycotina</taxon>
        <taxon>Sordariomycetes</taxon>
        <taxon>Sordariomycetidae</taxon>
        <taxon>Sordariales</taxon>
        <taxon>Chaetomiaceae</taxon>
        <taxon>Staphylotrichum</taxon>
    </lineage>
</organism>
<accession>A0AAD4I0D8</accession>
<protein>
    <submittedName>
        <fullName evidence="1">Uncharacterized protein</fullName>
    </submittedName>
</protein>
<keyword evidence="2" id="KW-1185">Reference proteome</keyword>
<gene>
    <name evidence="1" type="ORF">NEMBOFW57_004360</name>
</gene>
<evidence type="ECO:0000313" key="1">
    <source>
        <dbReference type="EMBL" id="KAG7294289.1"/>
    </source>
</evidence>
<dbReference type="AlphaFoldDB" id="A0AAD4I0D8"/>
<sequence length="50" mass="5604">MNREIPGFYYDTVKRKYFRIEDAGTAPAQAAWSARNVKRGAVDDARRAGG</sequence>
<name>A0AAD4I0D8_9PEZI</name>
<proteinExistence type="predicted"/>
<comment type="caution">
    <text evidence="1">The sequence shown here is derived from an EMBL/GenBank/DDBJ whole genome shotgun (WGS) entry which is preliminary data.</text>
</comment>
<dbReference type="Proteomes" id="UP001197093">
    <property type="component" value="Unassembled WGS sequence"/>
</dbReference>